<proteinExistence type="inferred from homology"/>
<dbReference type="PANTHER" id="PTHR11645:SF13">
    <property type="entry name" value="PYRROLINE-5-CARBOXYLATE REDUCTASE CATALYTIC N-TERMINAL DOMAIN-CONTAINING PROTEIN"/>
    <property type="match status" value="1"/>
</dbReference>
<name>A0A366XCC6_9RHOB</name>
<sequence>MKIGVIGTGTIASAVITGIANDGHQIVVSNRNAAKSEHLKTTFPHIEIADNQGVIDASDVIFLGTTVDVAGSVLSALTFRPDQSVISFMAGISSEQISTLIAPAKFTATMIPFPSIAQGNSPVLVCPQSMLVVSLFGTANTVFSFGTSDQMDAYLTAQAVLSPALKLTEVAADWLADRTGDTATADQFLRLLLGSTLSSSPLSDALADLNTPGGLNAELREHLAEQGGYKALRTGLDRLERRLAGTTE</sequence>
<gene>
    <name evidence="3" type="ORF">DS909_03010</name>
</gene>
<dbReference type="EMBL" id="QOCE01000009">
    <property type="protein sequence ID" value="RBW60933.1"/>
    <property type="molecule type" value="Genomic_DNA"/>
</dbReference>
<dbReference type="InterPro" id="IPR036291">
    <property type="entry name" value="NAD(P)-bd_dom_sf"/>
</dbReference>
<organism evidence="3 4">
    <name type="scientific">Phaeobacter gallaeciensis</name>
    <dbReference type="NCBI Taxonomy" id="60890"/>
    <lineage>
        <taxon>Bacteria</taxon>
        <taxon>Pseudomonadati</taxon>
        <taxon>Pseudomonadota</taxon>
        <taxon>Alphaproteobacteria</taxon>
        <taxon>Rhodobacterales</taxon>
        <taxon>Roseobacteraceae</taxon>
        <taxon>Phaeobacter</taxon>
    </lineage>
</organism>
<dbReference type="Pfam" id="PF03807">
    <property type="entry name" value="F420_oxidored"/>
    <property type="match status" value="1"/>
</dbReference>
<comment type="similarity">
    <text evidence="1">Belongs to the pyrroline-5-carboxylate reductase family.</text>
</comment>
<reference evidence="3 4" key="1">
    <citation type="submission" date="2018-07" db="EMBL/GenBank/DDBJ databases">
        <title>Modular assembly of carbohydrate-degrading microbial communities in the ocean.</title>
        <authorList>
            <person name="Enke T.N."/>
            <person name="Datta M.S."/>
            <person name="Schwartzman J.A."/>
            <person name="Cermak N."/>
            <person name="Schmitz D.A."/>
            <person name="Barrere J."/>
            <person name="Cordero O.X."/>
        </authorList>
    </citation>
    <scope>NUCLEOTIDE SEQUENCE [LARGE SCALE GENOMIC DNA]</scope>
    <source>
        <strain evidence="3 4">C3M10</strain>
    </source>
</reference>
<comment type="caution">
    <text evidence="3">The sequence shown here is derived from an EMBL/GenBank/DDBJ whole genome shotgun (WGS) entry which is preliminary data.</text>
</comment>
<evidence type="ECO:0000256" key="1">
    <source>
        <dbReference type="ARBA" id="ARBA00005525"/>
    </source>
</evidence>
<evidence type="ECO:0000259" key="2">
    <source>
        <dbReference type="Pfam" id="PF03807"/>
    </source>
</evidence>
<feature type="domain" description="Pyrroline-5-carboxylate reductase catalytic N-terminal" evidence="2">
    <location>
        <begin position="2"/>
        <end position="91"/>
    </location>
</feature>
<dbReference type="RefSeq" id="WP_113821965.1">
    <property type="nucleotide sequence ID" value="NZ_QOCE01000009.1"/>
</dbReference>
<dbReference type="Gene3D" id="3.40.50.720">
    <property type="entry name" value="NAD(P)-binding Rossmann-like Domain"/>
    <property type="match status" value="1"/>
</dbReference>
<protein>
    <submittedName>
        <fullName evidence="3">Pyrroline-5-carboxylate reductase</fullName>
    </submittedName>
</protein>
<dbReference type="OrthoDB" id="9805754at2"/>
<dbReference type="PANTHER" id="PTHR11645">
    <property type="entry name" value="PYRROLINE-5-CARBOXYLATE REDUCTASE"/>
    <property type="match status" value="1"/>
</dbReference>
<evidence type="ECO:0000313" key="4">
    <source>
        <dbReference type="Proteomes" id="UP000252706"/>
    </source>
</evidence>
<dbReference type="InterPro" id="IPR028939">
    <property type="entry name" value="P5C_Rdtase_cat_N"/>
</dbReference>
<dbReference type="GO" id="GO:0055129">
    <property type="term" value="P:L-proline biosynthetic process"/>
    <property type="evidence" value="ECO:0007669"/>
    <property type="project" value="TreeGrafter"/>
</dbReference>
<dbReference type="AlphaFoldDB" id="A0A366XCC6"/>
<dbReference type="GO" id="GO:0004735">
    <property type="term" value="F:pyrroline-5-carboxylate reductase activity"/>
    <property type="evidence" value="ECO:0007669"/>
    <property type="project" value="TreeGrafter"/>
</dbReference>
<dbReference type="Proteomes" id="UP000252706">
    <property type="component" value="Unassembled WGS sequence"/>
</dbReference>
<dbReference type="SUPFAM" id="SSF51735">
    <property type="entry name" value="NAD(P)-binding Rossmann-fold domains"/>
    <property type="match status" value="1"/>
</dbReference>
<evidence type="ECO:0000313" key="3">
    <source>
        <dbReference type="EMBL" id="RBW60933.1"/>
    </source>
</evidence>
<accession>A0A366XCC6</accession>